<name>A0A1G4AMB8_9PEZI</name>
<protein>
    <submittedName>
        <fullName evidence="3">G2/mitotic-specific cyclin</fullName>
    </submittedName>
</protein>
<proteinExistence type="predicted"/>
<dbReference type="InterPro" id="IPR006671">
    <property type="entry name" value="Cyclin_N"/>
</dbReference>
<evidence type="ECO:0000313" key="3">
    <source>
        <dbReference type="EMBL" id="OHE90271.1"/>
    </source>
</evidence>
<evidence type="ECO:0000256" key="1">
    <source>
        <dbReference type="SAM" id="MobiDB-lite"/>
    </source>
</evidence>
<organism evidence="3 4">
    <name type="scientific">Colletotrichum orchidophilum</name>
    <dbReference type="NCBI Taxonomy" id="1209926"/>
    <lineage>
        <taxon>Eukaryota</taxon>
        <taxon>Fungi</taxon>
        <taxon>Dikarya</taxon>
        <taxon>Ascomycota</taxon>
        <taxon>Pezizomycotina</taxon>
        <taxon>Sordariomycetes</taxon>
        <taxon>Hypocreomycetidae</taxon>
        <taxon>Glomerellales</taxon>
        <taxon>Glomerellaceae</taxon>
        <taxon>Colletotrichum</taxon>
    </lineage>
</organism>
<dbReference type="InterPro" id="IPR036915">
    <property type="entry name" value="Cyclin-like_sf"/>
</dbReference>
<feature type="domain" description="Cyclin N-terminal" evidence="2">
    <location>
        <begin position="49"/>
        <end position="137"/>
    </location>
</feature>
<dbReference type="Gene3D" id="1.10.472.10">
    <property type="entry name" value="Cyclin-like"/>
    <property type="match status" value="1"/>
</dbReference>
<dbReference type="AlphaFoldDB" id="A0A1G4AMB8"/>
<dbReference type="OrthoDB" id="306099at2759"/>
<dbReference type="RefSeq" id="XP_022467448.1">
    <property type="nucleotide sequence ID" value="XM_022626041.1"/>
</dbReference>
<dbReference type="EMBL" id="MJBS01000292">
    <property type="protein sequence ID" value="OHE90271.1"/>
    <property type="molecule type" value="Genomic_DNA"/>
</dbReference>
<comment type="caution">
    <text evidence="3">The sequence shown here is derived from an EMBL/GenBank/DDBJ whole genome shotgun (WGS) entry which is preliminary data.</text>
</comment>
<gene>
    <name evidence="3" type="ORF">CORC01_14430</name>
</gene>
<reference evidence="3 4" key="1">
    <citation type="submission" date="2016-09" db="EMBL/GenBank/DDBJ databases">
        <authorList>
            <person name="Capua I."/>
            <person name="De Benedictis P."/>
            <person name="Joannis T."/>
            <person name="Lombin L.H."/>
            <person name="Cattoli G."/>
        </authorList>
    </citation>
    <scope>NUCLEOTIDE SEQUENCE [LARGE SCALE GENOMIC DNA]</scope>
    <source>
        <strain evidence="3 4">IMI 309357</strain>
    </source>
</reference>
<keyword evidence="4" id="KW-1185">Reference proteome</keyword>
<dbReference type="STRING" id="1209926.A0A1G4AMB8"/>
<dbReference type="Proteomes" id="UP000176998">
    <property type="component" value="Unassembled WGS sequence"/>
</dbReference>
<accession>A0A1G4AMB8</accession>
<evidence type="ECO:0000313" key="4">
    <source>
        <dbReference type="Proteomes" id="UP000176998"/>
    </source>
</evidence>
<feature type="region of interest" description="Disordered" evidence="1">
    <location>
        <begin position="219"/>
        <end position="241"/>
    </location>
</feature>
<dbReference type="Pfam" id="PF00134">
    <property type="entry name" value="Cyclin_N"/>
    <property type="match status" value="1"/>
</dbReference>
<sequence length="241" mass="27518">MAGRAIDYHESFQIWATKWHVGNDDKRCLPREDDSEIIKEYDSASLVALRRLERKTLPLAHYMEIQECMPNGWASRLQICTKFTSFGTYLRVPVETVYLAVNCLDRFLSVRVVSDGHLDVIGAIIFAIAVEFERSSSNKHVKLSGYKMVELRPLMAALWNTSQQEQSTAPIKAMRIGQFQEAARVVDLTLNSVYLFLPRCSRPWDYEGLYIPSWDDSTDSSLENISSSSEFSSQGGWEEET</sequence>
<dbReference type="SUPFAM" id="SSF47954">
    <property type="entry name" value="Cyclin-like"/>
    <property type="match status" value="1"/>
</dbReference>
<evidence type="ECO:0000259" key="2">
    <source>
        <dbReference type="Pfam" id="PF00134"/>
    </source>
</evidence>
<dbReference type="GeneID" id="34567551"/>